<dbReference type="RefSeq" id="WP_280762837.1">
    <property type="nucleotide sequence ID" value="NZ_JARXVC010000015.1"/>
</dbReference>
<comment type="caution">
    <text evidence="2">The sequence shown here is derived from an EMBL/GenBank/DDBJ whole genome shotgun (WGS) entry which is preliminary data.</text>
</comment>
<name>A0ABT6MH09_9NOCA</name>
<evidence type="ECO:0008006" key="4">
    <source>
        <dbReference type="Google" id="ProtNLM"/>
    </source>
</evidence>
<dbReference type="Pfam" id="PF12079">
    <property type="entry name" value="DUF3558"/>
    <property type="match status" value="1"/>
</dbReference>
<dbReference type="PROSITE" id="PS51257">
    <property type="entry name" value="PROKAR_LIPOPROTEIN"/>
    <property type="match status" value="1"/>
</dbReference>
<dbReference type="Proteomes" id="UP001160334">
    <property type="component" value="Unassembled WGS sequence"/>
</dbReference>
<evidence type="ECO:0000313" key="3">
    <source>
        <dbReference type="Proteomes" id="UP001160334"/>
    </source>
</evidence>
<dbReference type="EMBL" id="JARXVC010000015">
    <property type="protein sequence ID" value="MDH6283567.1"/>
    <property type="molecule type" value="Genomic_DNA"/>
</dbReference>
<evidence type="ECO:0000256" key="1">
    <source>
        <dbReference type="SAM" id="SignalP"/>
    </source>
</evidence>
<organism evidence="2 3">
    <name type="scientific">Prescottella agglutinans</name>
    <dbReference type="NCBI Taxonomy" id="1644129"/>
    <lineage>
        <taxon>Bacteria</taxon>
        <taxon>Bacillati</taxon>
        <taxon>Actinomycetota</taxon>
        <taxon>Actinomycetes</taxon>
        <taxon>Mycobacteriales</taxon>
        <taxon>Nocardiaceae</taxon>
        <taxon>Prescottella</taxon>
    </lineage>
</organism>
<accession>A0ABT6MH09</accession>
<proteinExistence type="predicted"/>
<gene>
    <name evidence="2" type="ORF">M2280_004818</name>
</gene>
<feature type="chain" id="PRO_5045958416" description="DUF3558 domain-containing protein" evidence="1">
    <location>
        <begin position="24"/>
        <end position="172"/>
    </location>
</feature>
<keyword evidence="1" id="KW-0732">Signal</keyword>
<reference evidence="2 3" key="1">
    <citation type="submission" date="2023-04" db="EMBL/GenBank/DDBJ databases">
        <title>Forest soil microbial communities from Buena Vista Peninsula, Colon Province, Panama.</title>
        <authorList>
            <person name="Bouskill N."/>
        </authorList>
    </citation>
    <scope>NUCLEOTIDE SEQUENCE [LARGE SCALE GENOMIC DNA]</scope>
    <source>
        <strain evidence="2 3">CFH S0262</strain>
    </source>
</reference>
<dbReference type="InterPro" id="IPR024520">
    <property type="entry name" value="DUF3558"/>
</dbReference>
<sequence length="172" mass="17400">MKTKVATTAAVATLLCLIAGCGANGTQTPLAGNPTSTEPNSSYPCGLAGESEVASAAGEAAAHLMTRGAICQWTLDGHDGGADAVFSWFVDGSLQREQSADTALGYTVAPTKVARARAFTARDPANPAACSVTAETDSGVVSWWLGYRGDGAHPDPCTGAATLTALTLNKEP</sequence>
<feature type="signal peptide" evidence="1">
    <location>
        <begin position="1"/>
        <end position="23"/>
    </location>
</feature>
<evidence type="ECO:0000313" key="2">
    <source>
        <dbReference type="EMBL" id="MDH6283567.1"/>
    </source>
</evidence>
<protein>
    <recommendedName>
        <fullName evidence="4">DUF3558 domain-containing protein</fullName>
    </recommendedName>
</protein>
<keyword evidence="3" id="KW-1185">Reference proteome</keyword>